<reference evidence="8 9" key="1">
    <citation type="journal article" date="2014" name="Genome Announc.">
        <title>Draft genome sequence of the pathogenic fungus Scedosporium apiospermum.</title>
        <authorList>
            <person name="Vandeputte P."/>
            <person name="Ghamrawi S."/>
            <person name="Rechenmann M."/>
            <person name="Iltis A."/>
            <person name="Giraud S."/>
            <person name="Fleury M."/>
            <person name="Thornton C."/>
            <person name="Delhaes L."/>
            <person name="Meyer W."/>
            <person name="Papon N."/>
            <person name="Bouchara J.P."/>
        </authorList>
    </citation>
    <scope>NUCLEOTIDE SEQUENCE [LARGE SCALE GENOMIC DNA]</scope>
    <source>
        <strain evidence="8 9">IHEM 14462</strain>
    </source>
</reference>
<dbReference type="InterPro" id="IPR050829">
    <property type="entry name" value="CorA_MIT"/>
</dbReference>
<dbReference type="GeneID" id="27727882"/>
<keyword evidence="4 7" id="KW-0472">Membrane</keyword>
<dbReference type="GO" id="GO:0015095">
    <property type="term" value="F:magnesium ion transmembrane transporter activity"/>
    <property type="evidence" value="ECO:0007669"/>
    <property type="project" value="TreeGrafter"/>
</dbReference>
<dbReference type="InterPro" id="IPR002523">
    <property type="entry name" value="MgTranspt_CorA/ZnTranspt_ZntB"/>
</dbReference>
<dbReference type="PANTHER" id="PTHR47685:SF1">
    <property type="entry name" value="MAGNESIUM TRANSPORT PROTEIN CORA"/>
    <property type="match status" value="1"/>
</dbReference>
<dbReference type="Gene3D" id="1.20.58.340">
    <property type="entry name" value="Magnesium transport protein CorA, transmembrane region"/>
    <property type="match status" value="1"/>
</dbReference>
<comment type="caution">
    <text evidence="8">The sequence shown here is derived from an EMBL/GenBank/DDBJ whole genome shotgun (WGS) entry which is preliminary data.</text>
</comment>
<dbReference type="GO" id="GO:0016020">
    <property type="term" value="C:membrane"/>
    <property type="evidence" value="ECO:0007669"/>
    <property type="project" value="UniProtKB-SubCell"/>
</dbReference>
<organism evidence="8 9">
    <name type="scientific">Pseudallescheria apiosperma</name>
    <name type="common">Scedosporium apiospermum</name>
    <dbReference type="NCBI Taxonomy" id="563466"/>
    <lineage>
        <taxon>Eukaryota</taxon>
        <taxon>Fungi</taxon>
        <taxon>Dikarya</taxon>
        <taxon>Ascomycota</taxon>
        <taxon>Pezizomycotina</taxon>
        <taxon>Sordariomycetes</taxon>
        <taxon>Hypocreomycetidae</taxon>
        <taxon>Microascales</taxon>
        <taxon>Microascaceae</taxon>
        <taxon>Scedosporium</taxon>
    </lineage>
</organism>
<name>A0A084FXQ5_PSEDA</name>
<evidence type="ECO:0000256" key="5">
    <source>
        <dbReference type="SAM" id="Coils"/>
    </source>
</evidence>
<feature type="region of interest" description="Disordered" evidence="6">
    <location>
        <begin position="324"/>
        <end position="349"/>
    </location>
</feature>
<feature type="coiled-coil region" evidence="5">
    <location>
        <begin position="810"/>
        <end position="841"/>
    </location>
</feature>
<dbReference type="HOGENOM" id="CLU_006096_0_0_1"/>
<evidence type="ECO:0000256" key="6">
    <source>
        <dbReference type="SAM" id="MobiDB-lite"/>
    </source>
</evidence>
<feature type="compositionally biased region" description="Low complexity" evidence="6">
    <location>
        <begin position="63"/>
        <end position="73"/>
    </location>
</feature>
<evidence type="ECO:0000256" key="3">
    <source>
        <dbReference type="ARBA" id="ARBA00022989"/>
    </source>
</evidence>
<evidence type="ECO:0000256" key="1">
    <source>
        <dbReference type="ARBA" id="ARBA00004141"/>
    </source>
</evidence>
<gene>
    <name evidence="8" type="ORF">SAPIO_CDS8810</name>
</gene>
<feature type="region of interest" description="Disordered" evidence="6">
    <location>
        <begin position="154"/>
        <end position="173"/>
    </location>
</feature>
<dbReference type="OMA" id="PIHARHM"/>
<dbReference type="GO" id="GO:0015087">
    <property type="term" value="F:cobalt ion transmembrane transporter activity"/>
    <property type="evidence" value="ECO:0007669"/>
    <property type="project" value="TreeGrafter"/>
</dbReference>
<dbReference type="GO" id="GO:0015099">
    <property type="term" value="F:nickel cation transmembrane transporter activity"/>
    <property type="evidence" value="ECO:0007669"/>
    <property type="project" value="TreeGrafter"/>
</dbReference>
<evidence type="ECO:0008006" key="10">
    <source>
        <dbReference type="Google" id="ProtNLM"/>
    </source>
</evidence>
<dbReference type="AlphaFoldDB" id="A0A084FXQ5"/>
<comment type="subcellular location">
    <subcellularLocation>
        <location evidence="1">Membrane</location>
        <topology evidence="1">Multi-pass membrane protein</topology>
    </subcellularLocation>
</comment>
<dbReference type="SUPFAM" id="SSF144083">
    <property type="entry name" value="Magnesium transport protein CorA, transmembrane region"/>
    <property type="match status" value="1"/>
</dbReference>
<evidence type="ECO:0000256" key="2">
    <source>
        <dbReference type="ARBA" id="ARBA00022692"/>
    </source>
</evidence>
<dbReference type="Proteomes" id="UP000028545">
    <property type="component" value="Unassembled WGS sequence"/>
</dbReference>
<feature type="compositionally biased region" description="Basic and acidic residues" evidence="6">
    <location>
        <begin position="331"/>
        <end position="342"/>
    </location>
</feature>
<feature type="transmembrane region" description="Helical" evidence="7">
    <location>
        <begin position="949"/>
        <end position="968"/>
    </location>
</feature>
<dbReference type="PANTHER" id="PTHR47685">
    <property type="entry name" value="MAGNESIUM TRANSPORT PROTEIN CORA"/>
    <property type="match status" value="1"/>
</dbReference>
<accession>A0A084FXQ5</accession>
<dbReference type="KEGG" id="sapo:SAPIO_CDS8810"/>
<dbReference type="VEuPathDB" id="FungiDB:SAPIO_CDS8810"/>
<dbReference type="EMBL" id="JOWA01000132">
    <property type="protein sequence ID" value="KEZ39867.1"/>
    <property type="molecule type" value="Genomic_DNA"/>
</dbReference>
<dbReference type="Pfam" id="PF01544">
    <property type="entry name" value="CorA"/>
    <property type="match status" value="1"/>
</dbReference>
<evidence type="ECO:0000256" key="7">
    <source>
        <dbReference type="SAM" id="Phobius"/>
    </source>
</evidence>
<keyword evidence="3 7" id="KW-1133">Transmembrane helix</keyword>
<evidence type="ECO:0000313" key="9">
    <source>
        <dbReference type="Proteomes" id="UP000028545"/>
    </source>
</evidence>
<feature type="compositionally biased region" description="Low complexity" evidence="6">
    <location>
        <begin position="157"/>
        <end position="169"/>
    </location>
</feature>
<protein>
    <recommendedName>
        <fullName evidence="10">Ankyrin repeat protein</fullName>
    </recommendedName>
</protein>
<dbReference type="InterPro" id="IPR045863">
    <property type="entry name" value="CorA_TM1_TM2"/>
</dbReference>
<keyword evidence="9" id="KW-1185">Reference proteome</keyword>
<dbReference type="OrthoDB" id="341259at2759"/>
<keyword evidence="2 7" id="KW-0812">Transmembrane</keyword>
<evidence type="ECO:0000256" key="4">
    <source>
        <dbReference type="ARBA" id="ARBA00023136"/>
    </source>
</evidence>
<dbReference type="RefSeq" id="XP_016639666.1">
    <property type="nucleotide sequence ID" value="XM_016790363.1"/>
</dbReference>
<keyword evidence="5" id="KW-0175">Coiled coil</keyword>
<proteinExistence type="predicted"/>
<feature type="transmembrane region" description="Helical" evidence="7">
    <location>
        <begin position="877"/>
        <end position="898"/>
    </location>
</feature>
<feature type="region of interest" description="Disordered" evidence="6">
    <location>
        <begin position="63"/>
        <end position="86"/>
    </location>
</feature>
<sequence length="1041" mass="120154">MSQPHHCISSDPHDCIINPVIHYFACVRFTERENYLNSLSPSQKDRINDERNRVGRLRQFIKSSAIPKSSSRSHGTTPPGAWDGESLVTNVEKSLKKWQEDFKKRQEEYLKKRREALNQGQRTVPNHSHREFISEIQSQGHDGFRSLSASISRTPLAESGGSNSAGESGTATMDYDPDKDIKAYLTLFTRVDGEDHRVVYRGVKLADQDGLQGSIADSRASEDIKRQRRAVWKGEFPAQKAMTYDLLSKPDVGEGRNWTNYLSCNFKRKESEPASCLRYFHFPANNMEWVEKAIARFYDEPDPECQYFIGTPTENATPLLKSLISSQQKSATERESRPESPEKPPPLWNIQSLPGAVLAHSAQSKRNPSINTLKRDPTGRLKFRKPLAQLLYDVSRLMETMENYRDTMMFEKYLHRPAPLHPRRTLDQAYYCSLKNTRTRDRDQVVYRETTAKVDGFHRWEYTDQDEVRWTCWDLHEKDGNARKPIHSQAEDQNLQSRNNTKLKKRCRDCGSARRHKRRWLGKEACPGKHEATTDEEQVPKKKPERRCQVCRSAAFGCGYQCKLPDGGGEAPLGNTDPVKKIMCFRCRDNIRKLSRLIMVDQLWMWILDGHTILTFFPRRYGFNRHDLSGIHRSIRSRFETMRDGQIRTIYDLALIILTECTKTFFDRTSTLDRQPRVLDLFSEAIGRVTYKQTLAFQHLWDSAEKLRKATSAPTQADLSELHIPLLNIAPEGILQKEIKDILDELNMMIHFVKQQKSMLEKFKKNASEIMGVEVENESERLTAILEGAEGAATPPNADRKKILEKKQNLKWFERSAKELLSEIDNHLEELNNLRESATSTSQSLDQLLTLKQQQASVIQAWQSIRHGEEAVIQGRAIMIFTTMTIVFFPLAFISAVFGMNNPELDPDVAEKEGREAMSLSSQLKWIFAGAICTSALVMVFAFSNLMRALFLSTLHRFMIWFVTRFWIYRIWVKLRQKWASESQWRQTEAYISKQKAEEGNAARRRFAMKVEEAQHSFAVAFVHPVVETAADVYDYHLLFN</sequence>
<feature type="transmembrane region" description="Helical" evidence="7">
    <location>
        <begin position="924"/>
        <end position="943"/>
    </location>
</feature>
<evidence type="ECO:0000313" key="8">
    <source>
        <dbReference type="EMBL" id="KEZ39867.1"/>
    </source>
</evidence>